<dbReference type="Pfam" id="PF00149">
    <property type="entry name" value="Metallophos"/>
    <property type="match status" value="1"/>
</dbReference>
<dbReference type="InterPro" id="IPR004843">
    <property type="entry name" value="Calcineurin-like_PHP"/>
</dbReference>
<feature type="domain" description="Serine/threonine specific protein phosphatases" evidence="5">
    <location>
        <begin position="118"/>
        <end position="123"/>
    </location>
</feature>
<dbReference type="GO" id="GO:0004722">
    <property type="term" value="F:protein serine/threonine phosphatase activity"/>
    <property type="evidence" value="ECO:0007669"/>
    <property type="project" value="UniProtKB-EC"/>
</dbReference>
<keyword evidence="7" id="KW-1185">Reference proteome</keyword>
<dbReference type="Gene3D" id="3.60.21.10">
    <property type="match status" value="1"/>
</dbReference>
<accession>A0A1J4JPS7</accession>
<dbReference type="InterPro" id="IPR047129">
    <property type="entry name" value="PPA2-like"/>
</dbReference>
<dbReference type="PROSITE" id="PS00125">
    <property type="entry name" value="SER_THR_PHOSPHATASE"/>
    <property type="match status" value="1"/>
</dbReference>
<evidence type="ECO:0000256" key="1">
    <source>
        <dbReference type="ARBA" id="ARBA00022723"/>
    </source>
</evidence>
<evidence type="ECO:0000313" key="7">
    <source>
        <dbReference type="Proteomes" id="UP000179807"/>
    </source>
</evidence>
<keyword evidence="3" id="KW-0464">Manganese</keyword>
<dbReference type="GO" id="GO:0046872">
    <property type="term" value="F:metal ion binding"/>
    <property type="evidence" value="ECO:0007669"/>
    <property type="project" value="UniProtKB-KW"/>
</dbReference>
<proteinExistence type="inferred from homology"/>
<evidence type="ECO:0000256" key="3">
    <source>
        <dbReference type="ARBA" id="ARBA00023211"/>
    </source>
</evidence>
<dbReference type="InterPro" id="IPR029052">
    <property type="entry name" value="Metallo-depent_PP-like"/>
</dbReference>
<dbReference type="SMART" id="SM00156">
    <property type="entry name" value="PP2Ac"/>
    <property type="match status" value="1"/>
</dbReference>
<dbReference type="Proteomes" id="UP000179807">
    <property type="component" value="Unassembled WGS sequence"/>
</dbReference>
<dbReference type="RefSeq" id="XP_068353898.1">
    <property type="nucleotide sequence ID" value="XM_068508503.1"/>
</dbReference>
<name>A0A1J4JPS7_9EUKA</name>
<dbReference type="GeneID" id="94843207"/>
<dbReference type="InterPro" id="IPR006186">
    <property type="entry name" value="Ser/Thr-sp_prot-phosphatase"/>
</dbReference>
<dbReference type="VEuPathDB" id="TrichDB:TRFO_32448"/>
<dbReference type="PRINTS" id="PR00114">
    <property type="entry name" value="STPHPHTASE"/>
</dbReference>
<dbReference type="PANTHER" id="PTHR45619">
    <property type="entry name" value="SERINE/THREONINE-PROTEIN PHOSPHATASE PP2A-RELATED"/>
    <property type="match status" value="1"/>
</dbReference>
<protein>
    <recommendedName>
        <fullName evidence="4">Serine/threonine-protein phosphatase</fullName>
        <ecNumber evidence="4">3.1.3.16</ecNumber>
    </recommendedName>
</protein>
<comment type="similarity">
    <text evidence="4">Belongs to the PPP phosphatase family.</text>
</comment>
<dbReference type="OrthoDB" id="10344251at2759"/>
<gene>
    <name evidence="6" type="ORF">TRFO_32448</name>
</gene>
<dbReference type="AlphaFoldDB" id="A0A1J4JPS7"/>
<comment type="catalytic activity">
    <reaction evidence="4">
        <text>O-phospho-L-threonyl-[protein] + H2O = L-threonyl-[protein] + phosphate</text>
        <dbReference type="Rhea" id="RHEA:47004"/>
        <dbReference type="Rhea" id="RHEA-COMP:11060"/>
        <dbReference type="Rhea" id="RHEA-COMP:11605"/>
        <dbReference type="ChEBI" id="CHEBI:15377"/>
        <dbReference type="ChEBI" id="CHEBI:30013"/>
        <dbReference type="ChEBI" id="CHEBI:43474"/>
        <dbReference type="ChEBI" id="CHEBI:61977"/>
        <dbReference type="EC" id="3.1.3.16"/>
    </reaction>
</comment>
<keyword evidence="2 4" id="KW-0378">Hydrolase</keyword>
<comment type="caution">
    <text evidence="6">The sequence shown here is derived from an EMBL/GenBank/DDBJ whole genome shotgun (WGS) entry which is preliminary data.</text>
</comment>
<dbReference type="SUPFAM" id="SSF56300">
    <property type="entry name" value="Metallo-dependent phosphatases"/>
    <property type="match status" value="1"/>
</dbReference>
<organism evidence="6 7">
    <name type="scientific">Tritrichomonas foetus</name>
    <dbReference type="NCBI Taxonomy" id="1144522"/>
    <lineage>
        <taxon>Eukaryota</taxon>
        <taxon>Metamonada</taxon>
        <taxon>Parabasalia</taxon>
        <taxon>Tritrichomonadida</taxon>
        <taxon>Tritrichomonadidae</taxon>
        <taxon>Tritrichomonas</taxon>
    </lineage>
</organism>
<evidence type="ECO:0000256" key="4">
    <source>
        <dbReference type="RuleBase" id="RU004273"/>
    </source>
</evidence>
<evidence type="ECO:0000313" key="6">
    <source>
        <dbReference type="EMBL" id="OHT00762.1"/>
    </source>
</evidence>
<evidence type="ECO:0000256" key="2">
    <source>
        <dbReference type="ARBA" id="ARBA00022801"/>
    </source>
</evidence>
<dbReference type="EMBL" id="MLAK01000939">
    <property type="protein sequence ID" value="OHT00762.1"/>
    <property type="molecule type" value="Genomic_DNA"/>
</dbReference>
<reference evidence="6" key="1">
    <citation type="submission" date="2016-10" db="EMBL/GenBank/DDBJ databases">
        <authorList>
            <person name="Benchimol M."/>
            <person name="Almeida L.G."/>
            <person name="Vasconcelos A.T."/>
            <person name="Perreira-Neves A."/>
            <person name="Rosa I.A."/>
            <person name="Tasca T."/>
            <person name="Bogo M.R."/>
            <person name="de Souza W."/>
        </authorList>
    </citation>
    <scope>NUCLEOTIDE SEQUENCE [LARGE SCALE GENOMIC DNA]</scope>
    <source>
        <strain evidence="6">K</strain>
    </source>
</reference>
<dbReference type="EC" id="3.1.3.16" evidence="4"/>
<evidence type="ECO:0000259" key="5">
    <source>
        <dbReference type="PROSITE" id="PS00125"/>
    </source>
</evidence>
<keyword evidence="1" id="KW-0479">Metal-binding</keyword>
<sequence>MDQTQQELLQEIFTAVEGGNHLKETTIVQLMRILKDILYQECNVLELSAPIRICGDIHGQLFDLFKLFEKAGEGDLSKEITHNYLFLGDYVDRGYYSLETFAYLAALKVKYQQKIFLLRGNHESRQVNMQYGFYNDCLQVYGHAGVWSLCNEIFDLLPIAAIVGQKIFCVHGGLSKDIKLVEQLDLLPRRTDLPSQGPLCDLCWSDPEETISEWCANKRGAGWLFGKPQVEEFLNLNNLTHVCRSHQLAMDGYQKYFDNKLTTVWSAPNYMYRAGNKATFMDVDENCNTDKSTMVEFDAHPDSMTRKPDDIILSYFA</sequence>